<dbReference type="EMBL" id="RDQH01000340">
    <property type="protein sequence ID" value="RXH77065.1"/>
    <property type="molecule type" value="Genomic_DNA"/>
</dbReference>
<accession>A0A498I4P6</accession>
<comment type="caution">
    <text evidence="1">The sequence shown here is derived from an EMBL/GenBank/DDBJ whole genome shotgun (WGS) entry which is preliminary data.</text>
</comment>
<evidence type="ECO:0000313" key="1">
    <source>
        <dbReference type="EMBL" id="RXH77065.1"/>
    </source>
</evidence>
<dbReference type="Proteomes" id="UP000290289">
    <property type="component" value="Chromosome 14"/>
</dbReference>
<sequence>MTSTSMTSKLPKISPYNLFINESPQSRRSHLDILNQCKVWWEPGQEVYVDLLALSDPQCLVPEFTHGILISYDMAICNLTLVAFKLFTCFELLNQWFRAELGL</sequence>
<name>A0A498I4P6_MALDO</name>
<gene>
    <name evidence="1" type="ORF">DVH24_019953</name>
</gene>
<dbReference type="AlphaFoldDB" id="A0A498I4P6"/>
<organism evidence="1 2">
    <name type="scientific">Malus domestica</name>
    <name type="common">Apple</name>
    <name type="synonym">Pyrus malus</name>
    <dbReference type="NCBI Taxonomy" id="3750"/>
    <lineage>
        <taxon>Eukaryota</taxon>
        <taxon>Viridiplantae</taxon>
        <taxon>Streptophyta</taxon>
        <taxon>Embryophyta</taxon>
        <taxon>Tracheophyta</taxon>
        <taxon>Spermatophyta</taxon>
        <taxon>Magnoliopsida</taxon>
        <taxon>eudicotyledons</taxon>
        <taxon>Gunneridae</taxon>
        <taxon>Pentapetalae</taxon>
        <taxon>rosids</taxon>
        <taxon>fabids</taxon>
        <taxon>Rosales</taxon>
        <taxon>Rosaceae</taxon>
        <taxon>Amygdaloideae</taxon>
        <taxon>Maleae</taxon>
        <taxon>Malus</taxon>
    </lineage>
</organism>
<protein>
    <submittedName>
        <fullName evidence="1">Uncharacterized protein</fullName>
    </submittedName>
</protein>
<keyword evidence="2" id="KW-1185">Reference proteome</keyword>
<evidence type="ECO:0000313" key="2">
    <source>
        <dbReference type="Proteomes" id="UP000290289"/>
    </source>
</evidence>
<proteinExistence type="predicted"/>
<reference evidence="1 2" key="1">
    <citation type="submission" date="2018-10" db="EMBL/GenBank/DDBJ databases">
        <title>A high-quality apple genome assembly.</title>
        <authorList>
            <person name="Hu J."/>
        </authorList>
    </citation>
    <scope>NUCLEOTIDE SEQUENCE [LARGE SCALE GENOMIC DNA]</scope>
    <source>
        <strain evidence="2">cv. HFTH1</strain>
        <tissue evidence="1">Young leaf</tissue>
    </source>
</reference>